<organism evidence="2 3">
    <name type="scientific">Cupriavidus pinatubonensis</name>
    <dbReference type="NCBI Taxonomy" id="248026"/>
    <lineage>
        <taxon>Bacteria</taxon>
        <taxon>Pseudomonadati</taxon>
        <taxon>Pseudomonadota</taxon>
        <taxon>Betaproteobacteria</taxon>
        <taxon>Burkholderiales</taxon>
        <taxon>Burkholderiaceae</taxon>
        <taxon>Cupriavidus</taxon>
    </lineage>
</organism>
<keyword evidence="3" id="KW-1185">Reference proteome</keyword>
<dbReference type="InterPro" id="IPR029044">
    <property type="entry name" value="Nucleotide-diphossugar_trans"/>
</dbReference>
<sequence>MQAQPALTEPSVAISVVSHGQCGLLAPLLAQLQAISASLPMQIILTLNLPEGRPEITQTECFEVVWIENQQPKGFAENHNAAFAYCRAPYFCVLNPDVRLDGGSLPPLLECLARSPGVAGPRVIAPAGTVEDNARRLPSPLRLLSRWWLRRFESDYSPVVLEQQVDWMAGMCLVFDRATYQDVGGFDTRYRLYCEDVDVCLKVHLAGRYVTWVQAGVVIHDAQRASHRHWRYLAWHVGSLIKLYTSATYWRFRFSNRCTAM</sequence>
<evidence type="ECO:0000313" key="3">
    <source>
        <dbReference type="Proteomes" id="UP000701702"/>
    </source>
</evidence>
<feature type="domain" description="Glycosyltransferase 2-like" evidence="1">
    <location>
        <begin position="62"/>
        <end position="156"/>
    </location>
</feature>
<gene>
    <name evidence="2" type="ORF">LMG23994_04382</name>
</gene>
<protein>
    <recommendedName>
        <fullName evidence="1">Glycosyltransferase 2-like domain-containing protein</fullName>
    </recommendedName>
</protein>
<proteinExistence type="predicted"/>
<dbReference type="Gene3D" id="3.90.550.10">
    <property type="entry name" value="Spore Coat Polysaccharide Biosynthesis Protein SpsA, Chain A"/>
    <property type="match status" value="1"/>
</dbReference>
<dbReference type="PANTHER" id="PTHR43179:SF7">
    <property type="entry name" value="RHAMNOSYLTRANSFERASE WBBL"/>
    <property type="match status" value="1"/>
</dbReference>
<dbReference type="Pfam" id="PF00535">
    <property type="entry name" value="Glycos_transf_2"/>
    <property type="match status" value="1"/>
</dbReference>
<name>A0ABM8XJL8_9BURK</name>
<dbReference type="InterPro" id="IPR001173">
    <property type="entry name" value="Glyco_trans_2-like"/>
</dbReference>
<evidence type="ECO:0000259" key="1">
    <source>
        <dbReference type="Pfam" id="PF00535"/>
    </source>
</evidence>
<dbReference type="SUPFAM" id="SSF53448">
    <property type="entry name" value="Nucleotide-diphospho-sugar transferases"/>
    <property type="match status" value="1"/>
</dbReference>
<accession>A0ABM8XJL8</accession>
<dbReference type="Proteomes" id="UP000701702">
    <property type="component" value="Unassembled WGS sequence"/>
</dbReference>
<reference evidence="2 3" key="1">
    <citation type="submission" date="2021-08" db="EMBL/GenBank/DDBJ databases">
        <authorList>
            <person name="Peeters C."/>
        </authorList>
    </citation>
    <scope>NUCLEOTIDE SEQUENCE [LARGE SCALE GENOMIC DNA]</scope>
    <source>
        <strain evidence="2 3">LMG 23994</strain>
    </source>
</reference>
<comment type="caution">
    <text evidence="2">The sequence shown here is derived from an EMBL/GenBank/DDBJ whole genome shotgun (WGS) entry which is preliminary data.</text>
</comment>
<evidence type="ECO:0000313" key="2">
    <source>
        <dbReference type="EMBL" id="CAG9180249.1"/>
    </source>
</evidence>
<dbReference type="PANTHER" id="PTHR43179">
    <property type="entry name" value="RHAMNOSYLTRANSFERASE WBBL"/>
    <property type="match status" value="1"/>
</dbReference>
<dbReference type="EMBL" id="CAJZAF010000026">
    <property type="protein sequence ID" value="CAG9180249.1"/>
    <property type="molecule type" value="Genomic_DNA"/>
</dbReference>